<proteinExistence type="predicted"/>
<comment type="caution">
    <text evidence="2">The sequence shown here is derived from an EMBL/GenBank/DDBJ whole genome shotgun (WGS) entry which is preliminary data.</text>
</comment>
<name>A0A9D1YCP3_9FIRM</name>
<protein>
    <submittedName>
        <fullName evidence="2">Uncharacterized protein</fullName>
    </submittedName>
</protein>
<feature type="chain" id="PRO_5039247436" evidence="1">
    <location>
        <begin position="30"/>
        <end position="132"/>
    </location>
</feature>
<evidence type="ECO:0000256" key="1">
    <source>
        <dbReference type="SAM" id="SignalP"/>
    </source>
</evidence>
<accession>A0A9D1YCP3</accession>
<dbReference type="Proteomes" id="UP000823915">
    <property type="component" value="Unassembled WGS sequence"/>
</dbReference>
<keyword evidence="1" id="KW-0732">Signal</keyword>
<evidence type="ECO:0000313" key="2">
    <source>
        <dbReference type="EMBL" id="HIY26488.1"/>
    </source>
</evidence>
<feature type="signal peptide" evidence="1">
    <location>
        <begin position="1"/>
        <end position="29"/>
    </location>
</feature>
<dbReference type="EMBL" id="DXDU01000079">
    <property type="protein sequence ID" value="HIY26488.1"/>
    <property type="molecule type" value="Genomic_DNA"/>
</dbReference>
<sequence>MKRTMRLSALFCALLLGAWLVCSGTAAWAASPVLDTSTACEGYFTVRYEGDRHGKMKVAVTKDGQTEYYTYHPGEEWAYALTQGDGDYTIRLYKNLSGTKYRSVAKATVAVEITFSQEDQVGQTAQALCQGL</sequence>
<organism evidence="2 3">
    <name type="scientific">Candidatus Acutalibacter pullistercoris</name>
    <dbReference type="NCBI Taxonomy" id="2838418"/>
    <lineage>
        <taxon>Bacteria</taxon>
        <taxon>Bacillati</taxon>
        <taxon>Bacillota</taxon>
        <taxon>Clostridia</taxon>
        <taxon>Eubacteriales</taxon>
        <taxon>Acutalibacteraceae</taxon>
        <taxon>Acutalibacter</taxon>
    </lineage>
</organism>
<dbReference type="AlphaFoldDB" id="A0A9D1YCP3"/>
<reference evidence="2" key="2">
    <citation type="submission" date="2021-04" db="EMBL/GenBank/DDBJ databases">
        <authorList>
            <person name="Gilroy R."/>
        </authorList>
    </citation>
    <scope>NUCLEOTIDE SEQUENCE</scope>
    <source>
        <strain evidence="2">1282</strain>
    </source>
</reference>
<gene>
    <name evidence="2" type="ORF">H9838_04845</name>
</gene>
<reference evidence="2" key="1">
    <citation type="journal article" date="2021" name="PeerJ">
        <title>Extensive microbial diversity within the chicken gut microbiome revealed by metagenomics and culture.</title>
        <authorList>
            <person name="Gilroy R."/>
            <person name="Ravi A."/>
            <person name="Getino M."/>
            <person name="Pursley I."/>
            <person name="Horton D.L."/>
            <person name="Alikhan N.F."/>
            <person name="Baker D."/>
            <person name="Gharbi K."/>
            <person name="Hall N."/>
            <person name="Watson M."/>
            <person name="Adriaenssens E.M."/>
            <person name="Foster-Nyarko E."/>
            <person name="Jarju S."/>
            <person name="Secka A."/>
            <person name="Antonio M."/>
            <person name="Oren A."/>
            <person name="Chaudhuri R.R."/>
            <person name="La Ragione R."/>
            <person name="Hildebrand F."/>
            <person name="Pallen M.J."/>
        </authorList>
    </citation>
    <scope>NUCLEOTIDE SEQUENCE</scope>
    <source>
        <strain evidence="2">1282</strain>
    </source>
</reference>
<evidence type="ECO:0000313" key="3">
    <source>
        <dbReference type="Proteomes" id="UP000823915"/>
    </source>
</evidence>